<gene>
    <name evidence="1" type="ORF">GSTUM_00003378001</name>
</gene>
<keyword evidence="2" id="KW-1185">Reference proteome</keyword>
<dbReference type="EMBL" id="FN430062">
    <property type="protein sequence ID" value="CAZ81213.1"/>
    <property type="molecule type" value="Genomic_DNA"/>
</dbReference>
<accession>D5G9M0</accession>
<sequence length="19" mass="2275">MFEYLVIPFRLTNAPTSFQ</sequence>
<evidence type="ECO:0000313" key="1">
    <source>
        <dbReference type="EMBL" id="CAZ81213.1"/>
    </source>
</evidence>
<dbReference type="HOGENOM" id="CLU_3430009_0_0_1"/>
<dbReference type="Proteomes" id="UP000006911">
    <property type="component" value="Unassembled WGS sequence"/>
</dbReference>
<proteinExistence type="predicted"/>
<organism evidence="1 2">
    <name type="scientific">Tuber melanosporum (strain Mel28)</name>
    <name type="common">Perigord black truffle</name>
    <dbReference type="NCBI Taxonomy" id="656061"/>
    <lineage>
        <taxon>Eukaryota</taxon>
        <taxon>Fungi</taxon>
        <taxon>Dikarya</taxon>
        <taxon>Ascomycota</taxon>
        <taxon>Pezizomycotina</taxon>
        <taxon>Pezizomycetes</taxon>
        <taxon>Pezizales</taxon>
        <taxon>Tuberaceae</taxon>
        <taxon>Tuber</taxon>
    </lineage>
</organism>
<dbReference type="KEGG" id="tml:GSTUM_00003378001"/>
<protein>
    <submittedName>
        <fullName evidence="1">(Perigord truffle) hypothetical protein</fullName>
    </submittedName>
</protein>
<reference evidence="1 2" key="1">
    <citation type="journal article" date="2010" name="Nature">
        <title>Perigord black truffle genome uncovers evolutionary origins and mechanisms of symbiosis.</title>
        <authorList>
            <person name="Martin F."/>
            <person name="Kohler A."/>
            <person name="Murat C."/>
            <person name="Balestrini R."/>
            <person name="Coutinho P.M."/>
            <person name="Jaillon O."/>
            <person name="Montanini B."/>
            <person name="Morin E."/>
            <person name="Noel B."/>
            <person name="Percudani R."/>
            <person name="Porcel B."/>
            <person name="Rubini A."/>
            <person name="Amicucci A."/>
            <person name="Amselem J."/>
            <person name="Anthouard V."/>
            <person name="Arcioni S."/>
            <person name="Artiguenave F."/>
            <person name="Aury J.M."/>
            <person name="Ballario P."/>
            <person name="Bolchi A."/>
            <person name="Brenna A."/>
            <person name="Brun A."/>
            <person name="Buee M."/>
            <person name="Cantarel B."/>
            <person name="Chevalier G."/>
            <person name="Couloux A."/>
            <person name="Da Silva C."/>
            <person name="Denoeud F."/>
            <person name="Duplessis S."/>
            <person name="Ghignone S."/>
            <person name="Hilselberger B."/>
            <person name="Iotti M."/>
            <person name="Marcais B."/>
            <person name="Mello A."/>
            <person name="Miranda M."/>
            <person name="Pacioni G."/>
            <person name="Quesneville H."/>
            <person name="Riccioni C."/>
            <person name="Ruotolo R."/>
            <person name="Splivallo R."/>
            <person name="Stocchi V."/>
            <person name="Tisserant E."/>
            <person name="Viscomi A.R."/>
            <person name="Zambonelli A."/>
            <person name="Zampieri E."/>
            <person name="Henrissat B."/>
            <person name="Lebrun M.H."/>
            <person name="Paolocci F."/>
            <person name="Bonfante P."/>
            <person name="Ottonello S."/>
            <person name="Wincker P."/>
        </authorList>
    </citation>
    <scope>NUCLEOTIDE SEQUENCE [LARGE SCALE GENOMIC DNA]</scope>
    <source>
        <strain evidence="1 2">Mel28</strain>
    </source>
</reference>
<dbReference type="InParanoid" id="D5G9M0"/>
<evidence type="ECO:0000313" key="2">
    <source>
        <dbReference type="Proteomes" id="UP000006911"/>
    </source>
</evidence>
<name>D5G9M0_TUBMM</name>
<dbReference type="AlphaFoldDB" id="D5G9M0"/>